<dbReference type="Pfam" id="PF07007">
    <property type="entry name" value="LprI"/>
    <property type="match status" value="1"/>
</dbReference>
<sequence length="130" mass="14096">MKALLLSLPLLVLSAAALADDCADAQTQGEINACTGAAYKASDKRLNDLYGQYRQRLDAGQKKALTAAQRAWLNYRDLSCQFETAGAKGGSGYPMAYNNCLKAMTDNRIKELQVLSDCQEGDFNCPAPRP</sequence>
<comment type="caution">
    <text evidence="3">The sequence shown here is derived from an EMBL/GenBank/DDBJ whole genome shotgun (WGS) entry which is preliminary data.</text>
</comment>
<dbReference type="AlphaFoldDB" id="A0A5R9AFR3"/>
<gene>
    <name evidence="3" type="ORF">FEA48_09740</name>
</gene>
<dbReference type="Gene3D" id="1.20.1270.180">
    <property type="match status" value="1"/>
</dbReference>
<feature type="chain" id="PRO_5024289915" evidence="1">
    <location>
        <begin position="20"/>
        <end position="130"/>
    </location>
</feature>
<evidence type="ECO:0000259" key="2">
    <source>
        <dbReference type="Pfam" id="PF07007"/>
    </source>
</evidence>
<keyword evidence="1" id="KW-0732">Signal</keyword>
<organism evidence="3 4">
    <name type="scientific">Pseudomonas nitroreducens</name>
    <dbReference type="NCBI Taxonomy" id="46680"/>
    <lineage>
        <taxon>Bacteria</taxon>
        <taxon>Pseudomonadati</taxon>
        <taxon>Pseudomonadota</taxon>
        <taxon>Gammaproteobacteria</taxon>
        <taxon>Pseudomonadales</taxon>
        <taxon>Pseudomonadaceae</taxon>
        <taxon>Pseudomonas</taxon>
    </lineage>
</organism>
<evidence type="ECO:0000313" key="3">
    <source>
        <dbReference type="EMBL" id="TLP76666.1"/>
    </source>
</evidence>
<dbReference type="InterPro" id="IPR009739">
    <property type="entry name" value="LprI-like_N"/>
</dbReference>
<dbReference type="PANTHER" id="PTHR39176">
    <property type="entry name" value="PERIPLASMIC PROTEIN-RELATED"/>
    <property type="match status" value="1"/>
</dbReference>
<protein>
    <submittedName>
        <fullName evidence="3">DUF1311 domain-containing protein</fullName>
    </submittedName>
</protein>
<accession>A0A5R9AFR3</accession>
<feature type="signal peptide" evidence="1">
    <location>
        <begin position="1"/>
        <end position="19"/>
    </location>
</feature>
<dbReference type="Proteomes" id="UP000307510">
    <property type="component" value="Unassembled WGS sequence"/>
</dbReference>
<dbReference type="RefSeq" id="WP_138213625.1">
    <property type="nucleotide sequence ID" value="NZ_VASG01000002.1"/>
</dbReference>
<name>A0A5R9AFR3_PSENT</name>
<proteinExistence type="predicted"/>
<feature type="domain" description="Lysozyme inhibitor LprI-like N-terminal" evidence="2">
    <location>
        <begin position="22"/>
        <end position="112"/>
    </location>
</feature>
<reference evidence="3 4" key="1">
    <citation type="submission" date="2019-05" db="EMBL/GenBank/DDBJ databases">
        <authorList>
            <person name="Moore K."/>
            <person name="O'Neill P."/>
            <person name="Farbos A."/>
            <person name="Studholme D.J."/>
        </authorList>
    </citation>
    <scope>NUCLEOTIDE SEQUENCE [LARGE SCALE GENOMIC DNA]</scope>
    <source>
        <strain evidence="3 4">DSM 9128</strain>
    </source>
</reference>
<reference evidence="4" key="2">
    <citation type="submission" date="2019-06" db="EMBL/GenBank/DDBJ databases">
        <title>AzeR, a transcriptional regulator that responds to azelaic acid in Pseudomonas nitroreducens.</title>
        <authorList>
            <person name="Bez C."/>
            <person name="Javvadi S.G."/>
            <person name="Bertani I."/>
            <person name="Devescovi G."/>
            <person name="Studholme D.J."/>
            <person name="Geller A."/>
            <person name="Levy A."/>
            <person name="Venturi V."/>
        </authorList>
    </citation>
    <scope>NUCLEOTIDE SEQUENCE [LARGE SCALE GENOMIC DNA]</scope>
    <source>
        <strain evidence="4">DSM 9128</strain>
    </source>
</reference>
<dbReference type="PANTHER" id="PTHR39176:SF1">
    <property type="entry name" value="PERIPLASMIC PROTEIN"/>
    <property type="match status" value="1"/>
</dbReference>
<evidence type="ECO:0000256" key="1">
    <source>
        <dbReference type="SAM" id="SignalP"/>
    </source>
</evidence>
<evidence type="ECO:0000313" key="4">
    <source>
        <dbReference type="Proteomes" id="UP000307510"/>
    </source>
</evidence>
<dbReference type="EMBL" id="VASG01000002">
    <property type="protein sequence ID" value="TLP76666.1"/>
    <property type="molecule type" value="Genomic_DNA"/>
</dbReference>